<evidence type="ECO:0000313" key="11">
    <source>
        <dbReference type="EMBL" id="EYD76926.1"/>
    </source>
</evidence>
<reference evidence="11 12" key="1">
    <citation type="submission" date="2013-02" db="EMBL/GenBank/DDBJ databases">
        <authorList>
            <person name="Fiebig A."/>
            <person name="Goeker M."/>
            <person name="Klenk H.-P.P."/>
        </authorList>
    </citation>
    <scope>NUCLEOTIDE SEQUENCE [LARGE SCALE GENOMIC DNA]</scope>
    <source>
        <strain evidence="11 12">DSM 19309</strain>
    </source>
</reference>
<dbReference type="AlphaFoldDB" id="A0A017HRC8"/>
<name>A0A017HRC8_9RHOB</name>
<feature type="domain" description="ABC-2 type transporter transmembrane" evidence="10">
    <location>
        <begin position="2"/>
        <end position="69"/>
    </location>
</feature>
<gene>
    <name evidence="11" type="ORF">Rumeso_01448</name>
</gene>
<sequence length="110" mass="12487">MAAALALGIGLLNCFLISMFQMWGTLWNVVTRPLLLLSGVMLMVDSLPPQWRDVLLWNPLVHVVAETRTGFYHGYDPSYVSPVYVFGVSLVTGTVGLLFLWRFHRYILEN</sequence>
<dbReference type="GO" id="GO:0140359">
    <property type="term" value="F:ABC-type transporter activity"/>
    <property type="evidence" value="ECO:0007669"/>
    <property type="project" value="InterPro"/>
</dbReference>
<feature type="transmembrane region" description="Helical" evidence="9">
    <location>
        <begin position="81"/>
        <end position="101"/>
    </location>
</feature>
<keyword evidence="5 9" id="KW-0812">Transmembrane</keyword>
<accession>A0A017HRC8</accession>
<dbReference type="GO" id="GO:0015774">
    <property type="term" value="P:polysaccharide transport"/>
    <property type="evidence" value="ECO:0007669"/>
    <property type="project" value="UniProtKB-KW"/>
</dbReference>
<evidence type="ECO:0000313" key="12">
    <source>
        <dbReference type="Proteomes" id="UP000019666"/>
    </source>
</evidence>
<evidence type="ECO:0000259" key="10">
    <source>
        <dbReference type="Pfam" id="PF01061"/>
    </source>
</evidence>
<keyword evidence="3" id="KW-0813">Transport</keyword>
<evidence type="ECO:0000256" key="2">
    <source>
        <dbReference type="ARBA" id="ARBA00007783"/>
    </source>
</evidence>
<proteinExistence type="inferred from homology"/>
<evidence type="ECO:0000256" key="5">
    <source>
        <dbReference type="ARBA" id="ARBA00022692"/>
    </source>
</evidence>
<dbReference type="STRING" id="442562.Rumeso_01448"/>
<dbReference type="Proteomes" id="UP000019666">
    <property type="component" value="Unassembled WGS sequence"/>
</dbReference>
<keyword evidence="8 9" id="KW-0472">Membrane</keyword>
<dbReference type="GO" id="GO:0005886">
    <property type="term" value="C:plasma membrane"/>
    <property type="evidence" value="ECO:0007669"/>
    <property type="project" value="UniProtKB-SubCell"/>
</dbReference>
<dbReference type="PANTHER" id="PTHR30413">
    <property type="entry name" value="INNER MEMBRANE TRANSPORT PERMEASE"/>
    <property type="match status" value="1"/>
</dbReference>
<dbReference type="HOGENOM" id="CLU_2169190_0_0_5"/>
<evidence type="ECO:0000256" key="4">
    <source>
        <dbReference type="ARBA" id="ARBA00022475"/>
    </source>
</evidence>
<keyword evidence="7" id="KW-0625">Polysaccharide transport</keyword>
<keyword evidence="12" id="KW-1185">Reference proteome</keyword>
<evidence type="ECO:0000256" key="3">
    <source>
        <dbReference type="ARBA" id="ARBA00022448"/>
    </source>
</evidence>
<comment type="similarity">
    <text evidence="2">Belongs to the ABC-2 integral membrane protein family.</text>
</comment>
<organism evidence="11 12">
    <name type="scientific">Rubellimicrobium mesophilum DSM 19309</name>
    <dbReference type="NCBI Taxonomy" id="442562"/>
    <lineage>
        <taxon>Bacteria</taxon>
        <taxon>Pseudomonadati</taxon>
        <taxon>Pseudomonadota</taxon>
        <taxon>Alphaproteobacteria</taxon>
        <taxon>Rhodobacterales</taxon>
        <taxon>Roseobacteraceae</taxon>
        <taxon>Rubellimicrobium</taxon>
    </lineage>
</organism>
<evidence type="ECO:0000256" key="8">
    <source>
        <dbReference type="ARBA" id="ARBA00023136"/>
    </source>
</evidence>
<dbReference type="PATRIC" id="fig|442562.3.peg.1434"/>
<dbReference type="PANTHER" id="PTHR30413:SF10">
    <property type="entry name" value="CAPSULE POLYSACCHARIDE EXPORT INNER-MEMBRANE PROTEIN CTRC"/>
    <property type="match status" value="1"/>
</dbReference>
<evidence type="ECO:0000256" key="7">
    <source>
        <dbReference type="ARBA" id="ARBA00023047"/>
    </source>
</evidence>
<dbReference type="EMBL" id="AOSK01000039">
    <property type="protein sequence ID" value="EYD76926.1"/>
    <property type="molecule type" value="Genomic_DNA"/>
</dbReference>
<keyword evidence="4" id="KW-1003">Cell membrane</keyword>
<dbReference type="Pfam" id="PF01061">
    <property type="entry name" value="ABC2_membrane"/>
    <property type="match status" value="1"/>
</dbReference>
<comment type="caution">
    <text evidence="11">The sequence shown here is derived from an EMBL/GenBank/DDBJ whole genome shotgun (WGS) entry which is preliminary data.</text>
</comment>
<evidence type="ECO:0000256" key="9">
    <source>
        <dbReference type="SAM" id="Phobius"/>
    </source>
</evidence>
<protein>
    <submittedName>
        <fullName evidence="11">Putative cell surface polysaccharide export ABC-2 transporter permease protein</fullName>
    </submittedName>
</protein>
<keyword evidence="6 9" id="KW-1133">Transmembrane helix</keyword>
<comment type="subcellular location">
    <subcellularLocation>
        <location evidence="1">Cell membrane</location>
        <topology evidence="1">Multi-pass membrane protein</topology>
    </subcellularLocation>
</comment>
<evidence type="ECO:0000256" key="1">
    <source>
        <dbReference type="ARBA" id="ARBA00004651"/>
    </source>
</evidence>
<keyword evidence="7" id="KW-0762">Sugar transport</keyword>
<dbReference type="InterPro" id="IPR013525">
    <property type="entry name" value="ABC2_TM"/>
</dbReference>
<evidence type="ECO:0000256" key="6">
    <source>
        <dbReference type="ARBA" id="ARBA00022989"/>
    </source>
</evidence>
<dbReference type="GO" id="GO:0015920">
    <property type="term" value="P:lipopolysaccharide transport"/>
    <property type="evidence" value="ECO:0007669"/>
    <property type="project" value="TreeGrafter"/>
</dbReference>